<dbReference type="GO" id="GO:0035556">
    <property type="term" value="P:intracellular signal transduction"/>
    <property type="evidence" value="ECO:0007669"/>
    <property type="project" value="InterPro"/>
</dbReference>
<keyword evidence="12" id="KW-0325">Glycoprotein</keyword>
<name>F1L8R4_ASCSU</name>
<dbReference type="EC" id="4.6.1.2" evidence="4"/>
<keyword evidence="7" id="KW-0732">Signal</keyword>
<dbReference type="GO" id="GO:0004383">
    <property type="term" value="F:guanylate cyclase activity"/>
    <property type="evidence" value="ECO:0007669"/>
    <property type="project" value="UniProtKB-EC"/>
</dbReference>
<evidence type="ECO:0000256" key="14">
    <source>
        <dbReference type="ARBA" id="ARBA00023293"/>
    </source>
</evidence>
<evidence type="ECO:0000256" key="13">
    <source>
        <dbReference type="ARBA" id="ARBA00023239"/>
    </source>
</evidence>
<comment type="subcellular location">
    <subcellularLocation>
        <location evidence="2">Cell membrane</location>
    </subcellularLocation>
    <subcellularLocation>
        <location evidence="3">Membrane</location>
        <topology evidence="3">Single-pass type I membrane protein</topology>
    </subcellularLocation>
</comment>
<dbReference type="PROSITE" id="PS00452">
    <property type="entry name" value="GUANYLATE_CYCLASE_1"/>
    <property type="match status" value="1"/>
</dbReference>
<keyword evidence="14" id="KW-0141">cGMP biosynthesis</keyword>
<dbReference type="SUPFAM" id="SSF55073">
    <property type="entry name" value="Nucleotide cyclase"/>
    <property type="match status" value="1"/>
</dbReference>
<dbReference type="GO" id="GO:0007168">
    <property type="term" value="P:receptor guanylyl cyclase signaling pathway"/>
    <property type="evidence" value="ECO:0007669"/>
    <property type="project" value="TreeGrafter"/>
</dbReference>
<evidence type="ECO:0000256" key="15">
    <source>
        <dbReference type="RuleBase" id="RU000405"/>
    </source>
</evidence>
<evidence type="ECO:0000256" key="12">
    <source>
        <dbReference type="ARBA" id="ARBA00023180"/>
    </source>
</evidence>
<evidence type="ECO:0000256" key="6">
    <source>
        <dbReference type="ARBA" id="ARBA00022692"/>
    </source>
</evidence>
<keyword evidence="10" id="KW-0472">Membrane</keyword>
<keyword evidence="5" id="KW-1003">Cell membrane</keyword>
<dbReference type="GO" id="GO:0001653">
    <property type="term" value="F:peptide receptor activity"/>
    <property type="evidence" value="ECO:0007669"/>
    <property type="project" value="TreeGrafter"/>
</dbReference>
<protein>
    <recommendedName>
        <fullName evidence="4">guanylate cyclase</fullName>
        <ecNumber evidence="4">4.6.1.2</ecNumber>
    </recommendedName>
</protein>
<dbReference type="GO" id="GO:0004016">
    <property type="term" value="F:adenylate cyclase activity"/>
    <property type="evidence" value="ECO:0007669"/>
    <property type="project" value="TreeGrafter"/>
</dbReference>
<dbReference type="InterPro" id="IPR001054">
    <property type="entry name" value="A/G_cyclase"/>
</dbReference>
<dbReference type="CDD" id="cd07302">
    <property type="entry name" value="CHD"/>
    <property type="match status" value="1"/>
</dbReference>
<dbReference type="Pfam" id="PF00211">
    <property type="entry name" value="Guanylate_cyc"/>
    <property type="match status" value="1"/>
</dbReference>
<keyword evidence="9" id="KW-1133">Transmembrane helix</keyword>
<evidence type="ECO:0000256" key="2">
    <source>
        <dbReference type="ARBA" id="ARBA00004236"/>
    </source>
</evidence>
<dbReference type="Gene3D" id="6.10.250.780">
    <property type="match status" value="1"/>
</dbReference>
<dbReference type="Gene3D" id="3.30.70.1230">
    <property type="entry name" value="Nucleotide cyclase"/>
    <property type="match status" value="1"/>
</dbReference>
<accession>F1L8R4</accession>
<comment type="catalytic activity">
    <reaction evidence="1">
        <text>GTP = 3',5'-cyclic GMP + diphosphate</text>
        <dbReference type="Rhea" id="RHEA:13665"/>
        <dbReference type="ChEBI" id="CHEBI:33019"/>
        <dbReference type="ChEBI" id="CHEBI:37565"/>
        <dbReference type="ChEBI" id="CHEBI:57746"/>
        <dbReference type="EC" id="4.6.1.2"/>
    </reaction>
</comment>
<dbReference type="PANTHER" id="PTHR11920">
    <property type="entry name" value="GUANYLYL CYCLASE"/>
    <property type="match status" value="1"/>
</dbReference>
<proteinExistence type="evidence at transcript level"/>
<keyword evidence="13 15" id="KW-0456">Lyase</keyword>
<dbReference type="InterPro" id="IPR018297">
    <property type="entry name" value="A/G_cyclase_CS"/>
</dbReference>
<evidence type="ECO:0000259" key="16">
    <source>
        <dbReference type="PROSITE" id="PS50125"/>
    </source>
</evidence>
<dbReference type="GO" id="GO:0000166">
    <property type="term" value="F:nucleotide binding"/>
    <property type="evidence" value="ECO:0007669"/>
    <property type="project" value="UniProtKB-KW"/>
</dbReference>
<evidence type="ECO:0000256" key="10">
    <source>
        <dbReference type="ARBA" id="ARBA00023136"/>
    </source>
</evidence>
<dbReference type="InterPro" id="IPR050401">
    <property type="entry name" value="Cyclic_nucleotide_synthase"/>
</dbReference>
<evidence type="ECO:0000256" key="3">
    <source>
        <dbReference type="ARBA" id="ARBA00004479"/>
    </source>
</evidence>
<keyword evidence="11 17" id="KW-0675">Receptor</keyword>
<feature type="domain" description="Guanylate cyclase" evidence="16">
    <location>
        <begin position="103"/>
        <end position="233"/>
    </location>
</feature>
<dbReference type="Pfam" id="PF07701">
    <property type="entry name" value="HNOBA"/>
    <property type="match status" value="1"/>
</dbReference>
<dbReference type="InterPro" id="IPR029787">
    <property type="entry name" value="Nucleotide_cyclase"/>
</dbReference>
<evidence type="ECO:0000256" key="1">
    <source>
        <dbReference type="ARBA" id="ARBA00001436"/>
    </source>
</evidence>
<evidence type="ECO:0000313" key="17">
    <source>
        <dbReference type="EMBL" id="ADY46518.1"/>
    </source>
</evidence>
<dbReference type="FunFam" id="3.30.70.1230:FF:000030">
    <property type="entry name" value="Si:ch211-215j19.12"/>
    <property type="match status" value="1"/>
</dbReference>
<evidence type="ECO:0000256" key="8">
    <source>
        <dbReference type="ARBA" id="ARBA00022741"/>
    </source>
</evidence>
<dbReference type="GO" id="GO:0005886">
    <property type="term" value="C:plasma membrane"/>
    <property type="evidence" value="ECO:0007669"/>
    <property type="project" value="UniProtKB-SubCell"/>
</dbReference>
<dbReference type="PROSITE" id="PS50125">
    <property type="entry name" value="GUANYLATE_CYCLASE_2"/>
    <property type="match status" value="1"/>
</dbReference>
<dbReference type="InterPro" id="IPR011645">
    <property type="entry name" value="HNOB_dom_associated"/>
</dbReference>
<dbReference type="PANTHER" id="PTHR11920:SF495">
    <property type="entry name" value="RECEPTOR-TYPE GUANYLATE CYCLASE GCY-7"/>
    <property type="match status" value="1"/>
</dbReference>
<dbReference type="EMBL" id="JI173975">
    <property type="protein sequence ID" value="ADY46518.1"/>
    <property type="molecule type" value="mRNA"/>
</dbReference>
<keyword evidence="6" id="KW-0812">Transmembrane</keyword>
<sequence length="280" mass="31741">MDPTMLHLVRDCWSENPDSRPTINTVRNIVKSVQRGGNLMDHVFNMLEQYATNLECEVEERTKELVEEKKKSDILLYRMLPKEVAEKLKLGLTVPPESYDSATVFFSDVVKFTDLASRCTPLQVVNLLNDLYTTFDTIIDEHQVYKVETIGDSYLCVSGLPHRNGNEHARNVAQMSFAFLKSLATFRIPHLPAERINIRIGIHTGPVVAGVVGLTMPRYCLFGDTVNTASRMESNGKRKRCYGNVLVAARRSKQKRVTNASGTVLICRRARCQNFFILLE</sequence>
<reference evidence="17" key="1">
    <citation type="journal article" date="2011" name="Genome Res.">
        <title>Deep small RNA sequencing from the nematode Ascaris reveals conservation, functional diversification, and novel developmental profiles.</title>
        <authorList>
            <person name="Wang J."/>
            <person name="Czech B."/>
            <person name="Crunk A."/>
            <person name="Wallace A."/>
            <person name="Mitreva M."/>
            <person name="Hannon G.J."/>
            <person name="Davis R.E."/>
        </authorList>
    </citation>
    <scope>NUCLEOTIDE SEQUENCE</scope>
</reference>
<evidence type="ECO:0000256" key="11">
    <source>
        <dbReference type="ARBA" id="ARBA00023170"/>
    </source>
</evidence>
<evidence type="ECO:0000256" key="9">
    <source>
        <dbReference type="ARBA" id="ARBA00022989"/>
    </source>
</evidence>
<keyword evidence="8" id="KW-0547">Nucleotide-binding</keyword>
<dbReference type="AlphaFoldDB" id="F1L8R4"/>
<evidence type="ECO:0000256" key="5">
    <source>
        <dbReference type="ARBA" id="ARBA00022475"/>
    </source>
</evidence>
<evidence type="ECO:0000256" key="4">
    <source>
        <dbReference type="ARBA" id="ARBA00012202"/>
    </source>
</evidence>
<comment type="similarity">
    <text evidence="15">Belongs to the adenylyl cyclase class-4/guanylyl cyclase family.</text>
</comment>
<organism evidence="17">
    <name type="scientific">Ascaris suum</name>
    <name type="common">Pig roundworm</name>
    <name type="synonym">Ascaris lumbricoides</name>
    <dbReference type="NCBI Taxonomy" id="6253"/>
    <lineage>
        <taxon>Eukaryota</taxon>
        <taxon>Metazoa</taxon>
        <taxon>Ecdysozoa</taxon>
        <taxon>Nematoda</taxon>
        <taxon>Chromadorea</taxon>
        <taxon>Rhabditida</taxon>
        <taxon>Spirurina</taxon>
        <taxon>Ascaridomorpha</taxon>
        <taxon>Ascaridoidea</taxon>
        <taxon>Ascarididae</taxon>
        <taxon>Ascaris</taxon>
    </lineage>
</organism>
<dbReference type="SMART" id="SM00044">
    <property type="entry name" value="CYCc"/>
    <property type="match status" value="1"/>
</dbReference>
<evidence type="ECO:0000256" key="7">
    <source>
        <dbReference type="ARBA" id="ARBA00022729"/>
    </source>
</evidence>